<proteinExistence type="predicted"/>
<evidence type="ECO:0000313" key="3">
    <source>
        <dbReference type="Proteomes" id="UP000694393"/>
    </source>
</evidence>
<dbReference type="GO" id="GO:0006952">
    <property type="term" value="P:defense response"/>
    <property type="evidence" value="ECO:0007669"/>
    <property type="project" value="InterPro"/>
</dbReference>
<dbReference type="Ensembl" id="ENSPCET00000017717.1">
    <property type="protein sequence ID" value="ENSPCEP00000017115.1"/>
    <property type="gene ID" value="ENSPCEG00000013462.1"/>
</dbReference>
<reference evidence="2" key="1">
    <citation type="submission" date="2025-08" db="UniProtKB">
        <authorList>
            <consortium name="Ensembl"/>
        </authorList>
    </citation>
    <scope>IDENTIFICATION</scope>
</reference>
<name>A0A8C8S889_9SAUR</name>
<reference evidence="2" key="2">
    <citation type="submission" date="2025-09" db="UniProtKB">
        <authorList>
            <consortium name="Ensembl"/>
        </authorList>
    </citation>
    <scope>IDENTIFICATION</scope>
</reference>
<evidence type="ECO:0000313" key="2">
    <source>
        <dbReference type="Ensembl" id="ENSPCEP00000017115.1"/>
    </source>
</evidence>
<evidence type="ECO:0000259" key="1">
    <source>
        <dbReference type="Pfam" id="PF00711"/>
    </source>
</evidence>
<organism evidence="2 3">
    <name type="scientific">Pelusios castaneus</name>
    <name type="common">West African mud turtle</name>
    <dbReference type="NCBI Taxonomy" id="367368"/>
    <lineage>
        <taxon>Eukaryota</taxon>
        <taxon>Metazoa</taxon>
        <taxon>Chordata</taxon>
        <taxon>Craniata</taxon>
        <taxon>Vertebrata</taxon>
        <taxon>Euteleostomi</taxon>
        <taxon>Archelosauria</taxon>
        <taxon>Testudinata</taxon>
        <taxon>Testudines</taxon>
        <taxon>Pleurodira</taxon>
        <taxon>Pelomedusidae</taxon>
        <taxon>Pelusios</taxon>
    </lineage>
</organism>
<dbReference type="GO" id="GO:0005576">
    <property type="term" value="C:extracellular region"/>
    <property type="evidence" value="ECO:0007669"/>
    <property type="project" value="InterPro"/>
</dbReference>
<sequence>NYLVYLFAERGLIGRSFCHRRRGACLLFRCPLFTRRIGRCGIFSPCCRAVRTGLQKEDILV</sequence>
<dbReference type="Gene3D" id="3.10.360.10">
    <property type="entry name" value="Antimicrobial Peptide, Beta-defensin 2, Chain A"/>
    <property type="match status" value="1"/>
</dbReference>
<keyword evidence="3" id="KW-1185">Reference proteome</keyword>
<protein>
    <recommendedName>
        <fullName evidence="1">Beta-defensin-like domain-containing protein</fullName>
    </recommendedName>
</protein>
<feature type="domain" description="Beta-defensin-like" evidence="1">
    <location>
        <begin position="17"/>
        <end position="48"/>
    </location>
</feature>
<dbReference type="InterPro" id="IPR001855">
    <property type="entry name" value="Defensin_beta-like"/>
</dbReference>
<dbReference type="Proteomes" id="UP000694393">
    <property type="component" value="Unplaced"/>
</dbReference>
<dbReference type="Pfam" id="PF00711">
    <property type="entry name" value="Defensin_beta"/>
    <property type="match status" value="1"/>
</dbReference>
<dbReference type="SUPFAM" id="SSF57392">
    <property type="entry name" value="Defensin-like"/>
    <property type="match status" value="1"/>
</dbReference>
<dbReference type="AlphaFoldDB" id="A0A8C8S889"/>
<accession>A0A8C8S889</accession>